<dbReference type="AlphaFoldDB" id="A0AAW1WAQ3"/>
<name>A0AAW1WAQ3_RUBAR</name>
<evidence type="ECO:0000313" key="1">
    <source>
        <dbReference type="EMBL" id="KAK9921950.1"/>
    </source>
</evidence>
<keyword evidence="2" id="KW-1185">Reference proteome</keyword>
<proteinExistence type="predicted"/>
<gene>
    <name evidence="1" type="ORF">M0R45_030442</name>
</gene>
<accession>A0AAW1WAQ3</accession>
<dbReference type="Proteomes" id="UP001457282">
    <property type="component" value="Unassembled WGS sequence"/>
</dbReference>
<sequence>MRPPVANDLAKVSGHLKYALDFSLDFSSRPSQKFCHIKRFCGYWICGVQWMQHMQKLPVLCSKCGSGGINLCGSIALFQLRAS</sequence>
<protein>
    <submittedName>
        <fullName evidence="1">Uncharacterized protein</fullName>
    </submittedName>
</protein>
<organism evidence="1 2">
    <name type="scientific">Rubus argutus</name>
    <name type="common">Southern blackberry</name>
    <dbReference type="NCBI Taxonomy" id="59490"/>
    <lineage>
        <taxon>Eukaryota</taxon>
        <taxon>Viridiplantae</taxon>
        <taxon>Streptophyta</taxon>
        <taxon>Embryophyta</taxon>
        <taxon>Tracheophyta</taxon>
        <taxon>Spermatophyta</taxon>
        <taxon>Magnoliopsida</taxon>
        <taxon>eudicotyledons</taxon>
        <taxon>Gunneridae</taxon>
        <taxon>Pentapetalae</taxon>
        <taxon>rosids</taxon>
        <taxon>fabids</taxon>
        <taxon>Rosales</taxon>
        <taxon>Rosaceae</taxon>
        <taxon>Rosoideae</taxon>
        <taxon>Rosoideae incertae sedis</taxon>
        <taxon>Rubus</taxon>
    </lineage>
</organism>
<comment type="caution">
    <text evidence="1">The sequence shown here is derived from an EMBL/GenBank/DDBJ whole genome shotgun (WGS) entry which is preliminary data.</text>
</comment>
<evidence type="ECO:0000313" key="2">
    <source>
        <dbReference type="Proteomes" id="UP001457282"/>
    </source>
</evidence>
<reference evidence="1 2" key="1">
    <citation type="journal article" date="2023" name="G3 (Bethesda)">
        <title>A chromosome-length genome assembly and annotation of blackberry (Rubus argutus, cv. 'Hillquist').</title>
        <authorList>
            <person name="Bruna T."/>
            <person name="Aryal R."/>
            <person name="Dudchenko O."/>
            <person name="Sargent D.J."/>
            <person name="Mead D."/>
            <person name="Buti M."/>
            <person name="Cavallini A."/>
            <person name="Hytonen T."/>
            <person name="Andres J."/>
            <person name="Pham M."/>
            <person name="Weisz D."/>
            <person name="Mascagni F."/>
            <person name="Usai G."/>
            <person name="Natali L."/>
            <person name="Bassil N."/>
            <person name="Fernandez G.E."/>
            <person name="Lomsadze A."/>
            <person name="Armour M."/>
            <person name="Olukolu B."/>
            <person name="Poorten T."/>
            <person name="Britton C."/>
            <person name="Davik J."/>
            <person name="Ashrafi H."/>
            <person name="Aiden E.L."/>
            <person name="Borodovsky M."/>
            <person name="Worthington M."/>
        </authorList>
    </citation>
    <scope>NUCLEOTIDE SEQUENCE [LARGE SCALE GENOMIC DNA]</scope>
    <source>
        <strain evidence="1">PI 553951</strain>
    </source>
</reference>
<dbReference type="EMBL" id="JBEDUW010000006">
    <property type="protein sequence ID" value="KAK9921950.1"/>
    <property type="molecule type" value="Genomic_DNA"/>
</dbReference>